<accession>A0A0F9N821</accession>
<protein>
    <submittedName>
        <fullName evidence="1">Uncharacterized protein</fullName>
    </submittedName>
</protein>
<dbReference type="AlphaFoldDB" id="A0A0F9N821"/>
<reference evidence="1" key="1">
    <citation type="journal article" date="2015" name="Nature">
        <title>Complex archaea that bridge the gap between prokaryotes and eukaryotes.</title>
        <authorList>
            <person name="Spang A."/>
            <person name="Saw J.H."/>
            <person name="Jorgensen S.L."/>
            <person name="Zaremba-Niedzwiedzka K."/>
            <person name="Martijn J."/>
            <person name="Lind A.E."/>
            <person name="van Eijk R."/>
            <person name="Schleper C."/>
            <person name="Guy L."/>
            <person name="Ettema T.J."/>
        </authorList>
    </citation>
    <scope>NUCLEOTIDE SEQUENCE</scope>
</reference>
<comment type="caution">
    <text evidence="1">The sequence shown here is derived from an EMBL/GenBank/DDBJ whole genome shotgun (WGS) entry which is preliminary data.</text>
</comment>
<gene>
    <name evidence="1" type="ORF">LCGC14_0982930</name>
</gene>
<sequence>MKLLWIVILIGFSKNPSTDFVEDRCLLEDGDTRIEITHENLRNNRTKAVYKTTTVRCILNVPETKKEN</sequence>
<dbReference type="EMBL" id="LAZR01003682">
    <property type="protein sequence ID" value="KKN15740.1"/>
    <property type="molecule type" value="Genomic_DNA"/>
</dbReference>
<organism evidence="1">
    <name type="scientific">marine sediment metagenome</name>
    <dbReference type="NCBI Taxonomy" id="412755"/>
    <lineage>
        <taxon>unclassified sequences</taxon>
        <taxon>metagenomes</taxon>
        <taxon>ecological metagenomes</taxon>
    </lineage>
</organism>
<name>A0A0F9N821_9ZZZZ</name>
<evidence type="ECO:0000313" key="1">
    <source>
        <dbReference type="EMBL" id="KKN15740.1"/>
    </source>
</evidence>
<proteinExistence type="predicted"/>